<feature type="domain" description="Integrase catalytic" evidence="2">
    <location>
        <begin position="163"/>
        <end position="333"/>
    </location>
</feature>
<reference evidence="3 6" key="1">
    <citation type="submission" date="2018-09" db="EMBL/GenBank/DDBJ databases">
        <title>Roseomonas sp. nov., isolated from feces of Tibetan antelopes in the Qinghai-Tibet plateau, China.</title>
        <authorList>
            <person name="Tian Z."/>
        </authorList>
    </citation>
    <scope>NUCLEOTIDE SEQUENCE [LARGE SCALE GENOMIC DNA]</scope>
    <source>
        <strain evidence="4 5">Z23</strain>
        <strain evidence="3 6">Z24</strain>
    </source>
</reference>
<dbReference type="AlphaFoldDB" id="A0A3A9JQA5"/>
<evidence type="ECO:0000259" key="2">
    <source>
        <dbReference type="PROSITE" id="PS50994"/>
    </source>
</evidence>
<protein>
    <submittedName>
        <fullName evidence="3">Transposase</fullName>
    </submittedName>
</protein>
<dbReference type="EMBL" id="RAQU01000337">
    <property type="protein sequence ID" value="RKK01139.1"/>
    <property type="molecule type" value="Genomic_DNA"/>
</dbReference>
<dbReference type="InterPro" id="IPR012337">
    <property type="entry name" value="RNaseH-like_sf"/>
</dbReference>
<dbReference type="InParanoid" id="A0A3A9JQA5"/>
<dbReference type="RefSeq" id="WP_120641094.1">
    <property type="nucleotide sequence ID" value="NZ_RAQU01000337.1"/>
</dbReference>
<organism evidence="3 6">
    <name type="scientific">Teichococcus wenyumeiae</name>
    <dbReference type="NCBI Taxonomy" id="2478470"/>
    <lineage>
        <taxon>Bacteria</taxon>
        <taxon>Pseudomonadati</taxon>
        <taxon>Pseudomonadota</taxon>
        <taxon>Alphaproteobacteria</taxon>
        <taxon>Acetobacterales</taxon>
        <taxon>Roseomonadaceae</taxon>
        <taxon>Roseomonas</taxon>
    </lineage>
</organism>
<evidence type="ECO:0000313" key="3">
    <source>
        <dbReference type="EMBL" id="RKK01139.1"/>
    </source>
</evidence>
<proteinExistence type="predicted"/>
<name>A0A3A9JQA5_9PROT</name>
<dbReference type="OrthoDB" id="2370461at2"/>
<accession>A0A3A9JQA5</accession>
<keyword evidence="5" id="KW-1185">Reference proteome</keyword>
<dbReference type="GO" id="GO:0015074">
    <property type="term" value="P:DNA integration"/>
    <property type="evidence" value="ECO:0007669"/>
    <property type="project" value="InterPro"/>
</dbReference>
<dbReference type="Gene3D" id="3.30.420.10">
    <property type="entry name" value="Ribonuclease H-like superfamily/Ribonuclease H"/>
    <property type="match status" value="1"/>
</dbReference>
<feature type="compositionally biased region" description="Low complexity" evidence="1">
    <location>
        <begin position="145"/>
        <end position="154"/>
    </location>
</feature>
<evidence type="ECO:0000313" key="5">
    <source>
        <dbReference type="Proteomes" id="UP000274097"/>
    </source>
</evidence>
<dbReference type="EMBL" id="RFLX01000086">
    <property type="protein sequence ID" value="RMI14749.1"/>
    <property type="molecule type" value="Genomic_DNA"/>
</dbReference>
<dbReference type="InterPro" id="IPR036397">
    <property type="entry name" value="RNaseH_sf"/>
</dbReference>
<evidence type="ECO:0000313" key="4">
    <source>
        <dbReference type="EMBL" id="RMI14749.1"/>
    </source>
</evidence>
<dbReference type="GO" id="GO:0003676">
    <property type="term" value="F:nucleic acid binding"/>
    <property type="evidence" value="ECO:0007669"/>
    <property type="project" value="InterPro"/>
</dbReference>
<dbReference type="InterPro" id="IPR001584">
    <property type="entry name" value="Integrase_cat-core"/>
</dbReference>
<sequence length="510" mass="56880">MRRVSMATRDELVAAVAARYAGAGRAERGLILDEFAAITGHHRKHAGRLLRRGLAPQERPRRARQIYDAAVREALTVLWEASDRICGKRLRVVLPGLVEAMERHGHLSLAPAVRTGLLAMSAATIDRALRDRREGGARRRRRRSPPSAAVRRSVPVRTSLDWGEPAPGYVEADLVAHSGPTARGSYVQTLVLTDIATGWTECAPLLVREQVLVREVLGEVRRMLPFPLLGFDTDNDSVFLNETVRDYCANTGVVFTRCRPYRKNDQAHVEQKNGAVVRRAVGYRRLEGLEAAAALAELYRSLRLFVNVFQPSFKLAEKTRDGAAVRKRYHAPQTPCARLLADGRIPEAVKTRVSAMAAALDPVRLLADIRAAQARLVEIADRPSSGRAAPPDVPTLEEFLAGLRTAWRAGEVRPTAKPKARKERYWRTRADPLEEVGPQLREWFRAEPWRTARELLERLQADVSGRYSETLLRTLQRRVKTWRAELAHQLVFGEGGAASAREQSDEATGA</sequence>
<gene>
    <name evidence="3" type="ORF">D6Z83_26570</name>
    <name evidence="4" type="ORF">EBE87_27310</name>
</gene>
<dbReference type="PROSITE" id="PS50994">
    <property type="entry name" value="INTEGRASE"/>
    <property type="match status" value="1"/>
</dbReference>
<dbReference type="Proteomes" id="UP000274097">
    <property type="component" value="Unassembled WGS sequence"/>
</dbReference>
<comment type="caution">
    <text evidence="3">The sequence shown here is derived from an EMBL/GenBank/DDBJ whole genome shotgun (WGS) entry which is preliminary data.</text>
</comment>
<evidence type="ECO:0000313" key="6">
    <source>
        <dbReference type="Proteomes" id="UP000278036"/>
    </source>
</evidence>
<dbReference type="Proteomes" id="UP000278036">
    <property type="component" value="Unassembled WGS sequence"/>
</dbReference>
<feature type="region of interest" description="Disordered" evidence="1">
    <location>
        <begin position="130"/>
        <end position="154"/>
    </location>
</feature>
<dbReference type="SUPFAM" id="SSF53098">
    <property type="entry name" value="Ribonuclease H-like"/>
    <property type="match status" value="1"/>
</dbReference>
<evidence type="ECO:0000256" key="1">
    <source>
        <dbReference type="SAM" id="MobiDB-lite"/>
    </source>
</evidence>